<keyword evidence="5" id="KW-0371">Homeobox</keyword>
<feature type="region of interest" description="Disordered" evidence="4">
    <location>
        <begin position="37"/>
        <end position="88"/>
    </location>
</feature>
<dbReference type="EMBL" id="SWLB01000005">
    <property type="protein sequence ID" value="KAF3338456.1"/>
    <property type="molecule type" value="Genomic_DNA"/>
</dbReference>
<comment type="caution">
    <text evidence="5">The sequence shown here is derived from an EMBL/GenBank/DDBJ whole genome shotgun (WGS) entry which is preliminary data.</text>
</comment>
<dbReference type="Proteomes" id="UP000623129">
    <property type="component" value="Unassembled WGS sequence"/>
</dbReference>
<gene>
    <name evidence="5" type="ORF">FCM35_KLT17293</name>
</gene>
<keyword evidence="6" id="KW-1185">Reference proteome</keyword>
<evidence type="ECO:0000256" key="4">
    <source>
        <dbReference type="SAM" id="MobiDB-lite"/>
    </source>
</evidence>
<dbReference type="GO" id="GO:0005634">
    <property type="term" value="C:nucleus"/>
    <property type="evidence" value="ECO:0007669"/>
    <property type="project" value="UniProtKB-SubCell"/>
</dbReference>
<evidence type="ECO:0000256" key="3">
    <source>
        <dbReference type="ARBA" id="ARBA00023163"/>
    </source>
</evidence>
<evidence type="ECO:0000256" key="1">
    <source>
        <dbReference type="ARBA" id="ARBA00004123"/>
    </source>
</evidence>
<name>A0A833VH30_9POAL</name>
<comment type="subcellular location">
    <subcellularLocation>
        <location evidence="1">Nucleus</location>
    </subcellularLocation>
</comment>
<evidence type="ECO:0000313" key="6">
    <source>
        <dbReference type="Proteomes" id="UP000623129"/>
    </source>
</evidence>
<keyword evidence="5" id="KW-0238">DNA-binding</keyword>
<feature type="compositionally biased region" description="Polar residues" evidence="4">
    <location>
        <begin position="64"/>
        <end position="87"/>
    </location>
</feature>
<evidence type="ECO:0000256" key="2">
    <source>
        <dbReference type="ARBA" id="ARBA00023015"/>
    </source>
</evidence>
<dbReference type="PANTHER" id="PTHR45714">
    <property type="entry name" value="HOMEOBOX-LEUCINE ZIPPER PROTEIN HAT14"/>
    <property type="match status" value="1"/>
</dbReference>
<proteinExistence type="predicted"/>
<dbReference type="AlphaFoldDB" id="A0A833VH30"/>
<keyword evidence="2" id="KW-0805">Transcription regulation</keyword>
<accession>A0A833VH30</accession>
<feature type="region of interest" description="Disordered" evidence="4">
    <location>
        <begin position="1"/>
        <end position="25"/>
    </location>
</feature>
<organism evidence="5 6">
    <name type="scientific">Carex littledalei</name>
    <dbReference type="NCBI Taxonomy" id="544730"/>
    <lineage>
        <taxon>Eukaryota</taxon>
        <taxon>Viridiplantae</taxon>
        <taxon>Streptophyta</taxon>
        <taxon>Embryophyta</taxon>
        <taxon>Tracheophyta</taxon>
        <taxon>Spermatophyta</taxon>
        <taxon>Magnoliopsida</taxon>
        <taxon>Liliopsida</taxon>
        <taxon>Poales</taxon>
        <taxon>Cyperaceae</taxon>
        <taxon>Cyperoideae</taxon>
        <taxon>Cariceae</taxon>
        <taxon>Carex</taxon>
        <taxon>Carex subgen. Euthyceras</taxon>
    </lineage>
</organism>
<sequence>MIDNQGGRRKKTEIEKNLKQPSFIDLSFPVQRSEMKNKNVESFQDQFPQSMVHENNKATPALSGCSQHSTASSQQEQSSMRNKTNQAKIADSHVATTSYIAAMNEEENNHARKKLRLSKEQAMLLEENFRKHATLDPNKTQANRNRLQVPQAPVSVAEPGELSVKERGSRVTSLEHSICKCNAPILQALASYR</sequence>
<dbReference type="OrthoDB" id="6159439at2759"/>
<reference evidence="5" key="1">
    <citation type="submission" date="2020-01" db="EMBL/GenBank/DDBJ databases">
        <title>Genome sequence of Kobresia littledalei, the first chromosome-level genome in the family Cyperaceae.</title>
        <authorList>
            <person name="Qu G."/>
        </authorList>
    </citation>
    <scope>NUCLEOTIDE SEQUENCE</scope>
    <source>
        <strain evidence="5">C.B.Clarke</strain>
        <tissue evidence="5">Leaf</tissue>
    </source>
</reference>
<evidence type="ECO:0000313" key="5">
    <source>
        <dbReference type="EMBL" id="KAF3338456.1"/>
    </source>
</evidence>
<protein>
    <submittedName>
        <fullName evidence="5">Homeobox-leucine zipper protein HOX7</fullName>
    </submittedName>
</protein>
<dbReference type="GO" id="GO:0003677">
    <property type="term" value="F:DNA binding"/>
    <property type="evidence" value="ECO:0007669"/>
    <property type="project" value="UniProtKB-KW"/>
</dbReference>
<dbReference type="InterPro" id="IPR050762">
    <property type="entry name" value="HD-ZIP_Homeobox_LZ_Class_II"/>
</dbReference>
<keyword evidence="3" id="KW-0804">Transcription</keyword>
<feature type="compositionally biased region" description="Polar residues" evidence="4">
    <location>
        <begin position="40"/>
        <end position="53"/>
    </location>
</feature>
<dbReference type="PANTHER" id="PTHR45714:SF39">
    <property type="entry name" value="HOMEOBOX-LEUCINE ZIPPER PROTEIN HAT14"/>
    <property type="match status" value="1"/>
</dbReference>